<evidence type="ECO:0000256" key="4">
    <source>
        <dbReference type="ARBA" id="ARBA00022859"/>
    </source>
</evidence>
<comment type="subcellular location">
    <subcellularLocation>
        <location evidence="1">Cytoplasm</location>
    </subcellularLocation>
</comment>
<evidence type="ECO:0000256" key="1">
    <source>
        <dbReference type="ARBA" id="ARBA00004496"/>
    </source>
</evidence>
<keyword evidence="2" id="KW-0963">Cytoplasm</keyword>
<accession>A0A1S3HIK4</accession>
<keyword evidence="7" id="KW-1185">Reference proteome</keyword>
<protein>
    <submittedName>
        <fullName evidence="8">Uncharacterized protein LOC106155575</fullName>
    </submittedName>
</protein>
<dbReference type="PANTHER" id="PTHR47230:SF1">
    <property type="entry name" value="TIR DOMAIN-CONTAINING ADAPTER MOLECULE 1"/>
    <property type="match status" value="1"/>
</dbReference>
<dbReference type="GO" id="GO:0035591">
    <property type="term" value="F:signaling adaptor activity"/>
    <property type="evidence" value="ECO:0007669"/>
    <property type="project" value="TreeGrafter"/>
</dbReference>
<feature type="region of interest" description="Disordered" evidence="6">
    <location>
        <begin position="214"/>
        <end position="248"/>
    </location>
</feature>
<feature type="compositionally biased region" description="Basic and acidic residues" evidence="6">
    <location>
        <begin position="229"/>
        <end position="238"/>
    </location>
</feature>
<dbReference type="InterPro" id="IPR035897">
    <property type="entry name" value="Toll_tir_struct_dom_sf"/>
</dbReference>
<name>A0A1S3HIK4_LINAN</name>
<dbReference type="KEGG" id="lak:106155575"/>
<evidence type="ECO:0000313" key="8">
    <source>
        <dbReference type="RefSeq" id="XP_013385928.1"/>
    </source>
</evidence>
<dbReference type="Proteomes" id="UP000085678">
    <property type="component" value="Unplaced"/>
</dbReference>
<evidence type="ECO:0000313" key="7">
    <source>
        <dbReference type="Proteomes" id="UP000085678"/>
    </source>
</evidence>
<evidence type="ECO:0000256" key="2">
    <source>
        <dbReference type="ARBA" id="ARBA00022490"/>
    </source>
</evidence>
<proteinExistence type="predicted"/>
<dbReference type="GO" id="GO:0032481">
    <property type="term" value="P:positive regulation of type I interferon production"/>
    <property type="evidence" value="ECO:0007669"/>
    <property type="project" value="TreeGrafter"/>
</dbReference>
<dbReference type="GO" id="GO:0043123">
    <property type="term" value="P:positive regulation of canonical NF-kappaB signal transduction"/>
    <property type="evidence" value="ECO:0007669"/>
    <property type="project" value="TreeGrafter"/>
</dbReference>
<dbReference type="AlphaFoldDB" id="A0A1S3HIK4"/>
<dbReference type="InterPro" id="IPR046946">
    <property type="entry name" value="TCAM1/2"/>
</dbReference>
<reference evidence="8" key="1">
    <citation type="submission" date="2025-08" db="UniProtKB">
        <authorList>
            <consortium name="RefSeq"/>
        </authorList>
    </citation>
    <scope>IDENTIFICATION</scope>
    <source>
        <tissue evidence="8">Gonads</tissue>
    </source>
</reference>
<evidence type="ECO:0000256" key="5">
    <source>
        <dbReference type="ARBA" id="ARBA00023198"/>
    </source>
</evidence>
<dbReference type="RefSeq" id="XP_013385928.1">
    <property type="nucleotide sequence ID" value="XM_013530474.1"/>
</dbReference>
<dbReference type="GO" id="GO:0035666">
    <property type="term" value="P:TRIF-dependent toll-like receptor signaling pathway"/>
    <property type="evidence" value="ECO:0007669"/>
    <property type="project" value="InterPro"/>
</dbReference>
<feature type="compositionally biased region" description="Basic and acidic residues" evidence="6">
    <location>
        <begin position="13"/>
        <end position="29"/>
    </location>
</feature>
<sequence length="386" mass="44571">MSFEEQFCQIDQEQDHRASGEMHTARDTSQDAVEQQTYIDDISVQEYEIPAQLKAPQYDYVLFFCQKDREKALAYHEELQTLAESNGFKLRGCTYDDHIEFPWIQAEWQCAEEAIKRSTYMLFYMTANCEEEQTDKIFETHVNEALTKSLKDETKRWGFIPVFTKPKDDFQYIPYGLSSLKGLVPDDPYYKRQVKSLFTCDVCRDKKIRREVDQENKKHQWIQKRKKQKQEEMRRDRNAGVADVEELSKQNGQPLEIGAGAAAAHHSQQPKVYNINIVNSSNIHVGDKNIYTFSPVVGQKEDCNTSNNYLQDAGADEMVEGEQLENTEEDAKFYQSNDVPLGEDKLQARQSGDGIEMADVDADCTENESKLVHLKEEELISTCTTL</sequence>
<dbReference type="GO" id="GO:0005768">
    <property type="term" value="C:endosome"/>
    <property type="evidence" value="ECO:0007669"/>
    <property type="project" value="TreeGrafter"/>
</dbReference>
<dbReference type="Gene3D" id="3.40.50.10140">
    <property type="entry name" value="Toll/interleukin-1 receptor homology (TIR) domain"/>
    <property type="match status" value="1"/>
</dbReference>
<feature type="region of interest" description="Disordered" evidence="6">
    <location>
        <begin position="11"/>
        <end position="31"/>
    </location>
</feature>
<dbReference type="GeneID" id="106155575"/>
<evidence type="ECO:0000256" key="6">
    <source>
        <dbReference type="SAM" id="MobiDB-lite"/>
    </source>
</evidence>
<gene>
    <name evidence="8" type="primary">LOC106155575</name>
</gene>
<keyword evidence="5" id="KW-0395">Inflammatory response</keyword>
<dbReference type="InParanoid" id="A0A1S3HIK4"/>
<keyword evidence="4" id="KW-0391">Immunity</keyword>
<keyword evidence="3" id="KW-0399">Innate immunity</keyword>
<dbReference type="GO" id="GO:0045087">
    <property type="term" value="P:innate immune response"/>
    <property type="evidence" value="ECO:0007669"/>
    <property type="project" value="UniProtKB-KW"/>
</dbReference>
<evidence type="ECO:0000256" key="3">
    <source>
        <dbReference type="ARBA" id="ARBA00022588"/>
    </source>
</evidence>
<organism evidence="7 8">
    <name type="scientific">Lingula anatina</name>
    <name type="common">Brachiopod</name>
    <name type="synonym">Lingula unguis</name>
    <dbReference type="NCBI Taxonomy" id="7574"/>
    <lineage>
        <taxon>Eukaryota</taxon>
        <taxon>Metazoa</taxon>
        <taxon>Spiralia</taxon>
        <taxon>Lophotrochozoa</taxon>
        <taxon>Brachiopoda</taxon>
        <taxon>Linguliformea</taxon>
        <taxon>Lingulata</taxon>
        <taxon>Lingulida</taxon>
        <taxon>Linguloidea</taxon>
        <taxon>Lingulidae</taxon>
        <taxon>Lingula</taxon>
    </lineage>
</organism>
<dbReference type="PANTHER" id="PTHR47230">
    <property type="entry name" value="TIR DOMAIN-CONTAINING ADAPTER MOLECULE 1"/>
    <property type="match status" value="1"/>
</dbReference>
<feature type="compositionally biased region" description="Basic residues" evidence="6">
    <location>
        <begin position="219"/>
        <end position="228"/>
    </location>
</feature>